<accession>A0A9R1T4V2</accession>
<dbReference type="Gene3D" id="1.20.890.10">
    <property type="entry name" value="cAMP-dependent protein kinase regulatory subunit, dimerization-anchoring domain"/>
    <property type="match status" value="1"/>
</dbReference>
<feature type="compositionally biased region" description="Basic and acidic residues" evidence="6">
    <location>
        <begin position="275"/>
        <end position="288"/>
    </location>
</feature>
<dbReference type="GeneID" id="105266469"/>
<keyword evidence="3" id="KW-0969">Cilium</keyword>
<dbReference type="GO" id="GO:0031514">
    <property type="term" value="C:motile cilium"/>
    <property type="evidence" value="ECO:0007669"/>
    <property type="project" value="UniProtKB-SubCell"/>
</dbReference>
<sequence length="370" mass="41046">MPLVDSAYCSRPINVPPHLPLILKQFCKAAIRTQPYDLLKWSTAYFRALAEGIEPPAKIRLEYPLPGTISGLTLGFLKVLLRQFGDYNKVFPVETILRRWDDLCLDRRDLNLIMIIGRFRHKCQVKKFLAIAVGLLGTTLFETMLLICELFTLEPDGGSGMIPISLFMELYGYLAGLKCDGGKREAAEEDPSEFLILGPSGILPSGADSQESLGAKAISLTSQDTDVDVELDCDNLTDNTLHESSTDVGESNNFQLEDRENSMLPEVEMGISVQRSEENSESRSEGRRGILSGARSEPEGGKFRRKGMLPPELSSHYPNIPGIGPRLSSEQVATVAVWMTECARLQEGMVGPRNLRHFQCPPLDRQDSLT</sequence>
<evidence type="ECO:0000256" key="4">
    <source>
        <dbReference type="ARBA" id="ARBA00023273"/>
    </source>
</evidence>
<dbReference type="CDD" id="cd23019">
    <property type="entry name" value="DD_ROP"/>
    <property type="match status" value="1"/>
</dbReference>
<dbReference type="KEGG" id="fas:105266469"/>
<dbReference type="AlphaFoldDB" id="A0A9R1T4V2"/>
<evidence type="ECO:0000313" key="9">
    <source>
        <dbReference type="RefSeq" id="XP_011302957.1"/>
    </source>
</evidence>
<evidence type="ECO:0000256" key="1">
    <source>
        <dbReference type="ARBA" id="ARBA00004230"/>
    </source>
</evidence>
<reference evidence="9" key="1">
    <citation type="submission" date="2025-08" db="UniProtKB">
        <authorList>
            <consortium name="RefSeq"/>
        </authorList>
    </citation>
    <scope>IDENTIFICATION</scope>
    <source>
        <strain evidence="9">USDA-PBARC FA_bdor</strain>
        <tissue evidence="9">Whole organism</tissue>
    </source>
</reference>
<keyword evidence="7" id="KW-1133">Transmembrane helix</keyword>
<evidence type="ECO:0000256" key="6">
    <source>
        <dbReference type="SAM" id="MobiDB-lite"/>
    </source>
</evidence>
<feature type="region of interest" description="Disordered" evidence="6">
    <location>
        <begin position="272"/>
        <end position="312"/>
    </location>
</feature>
<evidence type="ECO:0000256" key="5">
    <source>
        <dbReference type="ARBA" id="ARBA00035651"/>
    </source>
</evidence>
<keyword evidence="4" id="KW-0966">Cell projection</keyword>
<comment type="similarity">
    <text evidence="5">Belongs to the ropporin family.</text>
</comment>
<dbReference type="SUPFAM" id="SSF47391">
    <property type="entry name" value="Dimerization-anchoring domain of cAMP-dependent PK regulatory subunit"/>
    <property type="match status" value="1"/>
</dbReference>
<dbReference type="InterPro" id="IPR047844">
    <property type="entry name" value="ROP_DD"/>
</dbReference>
<comment type="subcellular location">
    <subcellularLocation>
        <location evidence="1">Cell projection</location>
        <location evidence="1">Cilium</location>
        <location evidence="1">Flagellum</location>
    </subcellularLocation>
</comment>
<dbReference type="Proteomes" id="UP000694866">
    <property type="component" value="Unplaced"/>
</dbReference>
<keyword evidence="8" id="KW-1185">Reference proteome</keyword>
<dbReference type="RefSeq" id="XP_011302957.1">
    <property type="nucleotide sequence ID" value="XM_011304655.1"/>
</dbReference>
<keyword evidence="7" id="KW-0472">Membrane</keyword>
<evidence type="ECO:0000256" key="3">
    <source>
        <dbReference type="ARBA" id="ARBA00023069"/>
    </source>
</evidence>
<organism evidence="8 9">
    <name type="scientific">Fopius arisanus</name>
    <dbReference type="NCBI Taxonomy" id="64838"/>
    <lineage>
        <taxon>Eukaryota</taxon>
        <taxon>Metazoa</taxon>
        <taxon>Ecdysozoa</taxon>
        <taxon>Arthropoda</taxon>
        <taxon>Hexapoda</taxon>
        <taxon>Insecta</taxon>
        <taxon>Pterygota</taxon>
        <taxon>Neoptera</taxon>
        <taxon>Endopterygota</taxon>
        <taxon>Hymenoptera</taxon>
        <taxon>Apocrita</taxon>
        <taxon>Ichneumonoidea</taxon>
        <taxon>Braconidae</taxon>
        <taxon>Opiinae</taxon>
        <taxon>Fopius</taxon>
    </lineage>
</organism>
<evidence type="ECO:0000256" key="7">
    <source>
        <dbReference type="SAM" id="Phobius"/>
    </source>
</evidence>
<dbReference type="PANTHER" id="PTHR14952:SF9">
    <property type="entry name" value="EF-HAND DOMAIN-CONTAINING PROTEIN"/>
    <property type="match status" value="1"/>
</dbReference>
<gene>
    <name evidence="9" type="primary">LOC105266469</name>
</gene>
<feature type="transmembrane region" description="Helical" evidence="7">
    <location>
        <begin position="128"/>
        <end position="152"/>
    </location>
</feature>
<proteinExistence type="inferred from homology"/>
<keyword evidence="7" id="KW-0812">Transmembrane</keyword>
<name>A0A9R1T4V2_9HYME</name>
<evidence type="ECO:0000313" key="8">
    <source>
        <dbReference type="Proteomes" id="UP000694866"/>
    </source>
</evidence>
<keyword evidence="2" id="KW-0282">Flagellum</keyword>
<evidence type="ECO:0000256" key="2">
    <source>
        <dbReference type="ARBA" id="ARBA00022846"/>
    </source>
</evidence>
<protein>
    <submittedName>
        <fullName evidence="9">Ropporin-1-like protein</fullName>
    </submittedName>
</protein>
<dbReference type="PANTHER" id="PTHR14952">
    <property type="entry name" value="ROPPORIN-1-LIKE PROTEIN"/>
    <property type="match status" value="1"/>
</dbReference>
<dbReference type="OrthoDB" id="10067602at2759"/>